<dbReference type="EMBL" id="JBEPMC010000014">
    <property type="protein sequence ID" value="MET3582952.1"/>
    <property type="molecule type" value="Genomic_DNA"/>
</dbReference>
<dbReference type="Proteomes" id="UP001549204">
    <property type="component" value="Unassembled WGS sequence"/>
</dbReference>
<dbReference type="PIRSF" id="PIRSF010372">
    <property type="entry name" value="PaiB"/>
    <property type="match status" value="1"/>
</dbReference>
<reference evidence="1 2" key="1">
    <citation type="submission" date="2024-06" db="EMBL/GenBank/DDBJ databases">
        <title>Genomic Encyclopedia of Type Strains, Phase IV (KMG-IV): sequencing the most valuable type-strain genomes for metagenomic binning, comparative biology and taxonomic classification.</title>
        <authorList>
            <person name="Goeker M."/>
        </authorList>
    </citation>
    <scope>NUCLEOTIDE SEQUENCE [LARGE SCALE GENOMIC DNA]</scope>
    <source>
        <strain evidence="1 2">DSM 100022</strain>
    </source>
</reference>
<evidence type="ECO:0000313" key="2">
    <source>
        <dbReference type="Proteomes" id="UP001549204"/>
    </source>
</evidence>
<dbReference type="SUPFAM" id="SSF50475">
    <property type="entry name" value="FMN-binding split barrel"/>
    <property type="match status" value="1"/>
</dbReference>
<protein>
    <submittedName>
        <fullName evidence="1">Transcriptional regulator</fullName>
    </submittedName>
</protein>
<dbReference type="Pfam" id="PF04299">
    <property type="entry name" value="FMN_bind_2"/>
    <property type="match status" value="1"/>
</dbReference>
<keyword evidence="2" id="KW-1185">Reference proteome</keyword>
<dbReference type="PANTHER" id="PTHR35802:SF1">
    <property type="entry name" value="PROTEASE SYNTHASE AND SPORULATION PROTEIN PAI 2"/>
    <property type="match status" value="1"/>
</dbReference>
<proteinExistence type="predicted"/>
<gene>
    <name evidence="1" type="ORF">ABID19_006014</name>
</gene>
<dbReference type="InterPro" id="IPR007396">
    <property type="entry name" value="TR_PAI2-type"/>
</dbReference>
<evidence type="ECO:0000313" key="1">
    <source>
        <dbReference type="EMBL" id="MET3582952.1"/>
    </source>
</evidence>
<dbReference type="InterPro" id="IPR012349">
    <property type="entry name" value="Split_barrel_FMN-bd"/>
</dbReference>
<dbReference type="Gene3D" id="2.30.110.10">
    <property type="entry name" value="Electron Transport, Fmn-binding Protein, Chain A"/>
    <property type="match status" value="1"/>
</dbReference>
<dbReference type="RefSeq" id="WP_263790794.1">
    <property type="nucleotide sequence ID" value="NZ_JBEPMC010000014.1"/>
</dbReference>
<organism evidence="1 2">
    <name type="scientific">Mesorhizobium robiniae</name>
    <dbReference type="NCBI Taxonomy" id="559315"/>
    <lineage>
        <taxon>Bacteria</taxon>
        <taxon>Pseudomonadati</taxon>
        <taxon>Pseudomonadota</taxon>
        <taxon>Alphaproteobacteria</taxon>
        <taxon>Hyphomicrobiales</taxon>
        <taxon>Phyllobacteriaceae</taxon>
        <taxon>Mesorhizobium</taxon>
    </lineage>
</organism>
<dbReference type="PANTHER" id="PTHR35802">
    <property type="entry name" value="PROTEASE SYNTHASE AND SPORULATION PROTEIN PAI 2"/>
    <property type="match status" value="1"/>
</dbReference>
<comment type="caution">
    <text evidence="1">The sequence shown here is derived from an EMBL/GenBank/DDBJ whole genome shotgun (WGS) entry which is preliminary data.</text>
</comment>
<sequence>MYLPSHFNESRLEVLHDLIERNPLGILFTNSKGEMDANHIPFLLDTKQGTLGVLHCHVARANPVWQNAANGDEVLVVFRAADAYITPTWYPTKHETQRQVPTWNYMVAHAYGQIRIRDDERYVRAIVARLTRIHEATRETPWKMTHAPRDYIDALVKAIVGIEIEVTRLTGKSKLGQDDGAPDMRGAGLGLKAQGDILIGDAMIARADIDVQS</sequence>
<name>A0ABV2GY17_9HYPH</name>
<accession>A0ABV2GY17</accession>